<keyword evidence="3" id="KW-1185">Reference proteome</keyword>
<dbReference type="AlphaFoldDB" id="A0ABD3LZ61"/>
<accession>A0ABD3LZ61</accession>
<gene>
    <name evidence="2" type="ORF">ACHAWU_002893</name>
</gene>
<protein>
    <submittedName>
        <fullName evidence="2">Uncharacterized protein</fullName>
    </submittedName>
</protein>
<evidence type="ECO:0000256" key="1">
    <source>
        <dbReference type="SAM" id="MobiDB-lite"/>
    </source>
</evidence>
<organism evidence="2 3">
    <name type="scientific">Discostella pseudostelligera</name>
    <dbReference type="NCBI Taxonomy" id="259834"/>
    <lineage>
        <taxon>Eukaryota</taxon>
        <taxon>Sar</taxon>
        <taxon>Stramenopiles</taxon>
        <taxon>Ochrophyta</taxon>
        <taxon>Bacillariophyta</taxon>
        <taxon>Coscinodiscophyceae</taxon>
        <taxon>Thalassiosirophycidae</taxon>
        <taxon>Stephanodiscales</taxon>
        <taxon>Stephanodiscaceae</taxon>
        <taxon>Discostella</taxon>
    </lineage>
</organism>
<evidence type="ECO:0000313" key="2">
    <source>
        <dbReference type="EMBL" id="KAL3757054.1"/>
    </source>
</evidence>
<proteinExistence type="predicted"/>
<comment type="caution">
    <text evidence="2">The sequence shown here is derived from an EMBL/GenBank/DDBJ whole genome shotgun (WGS) entry which is preliminary data.</text>
</comment>
<feature type="region of interest" description="Disordered" evidence="1">
    <location>
        <begin position="125"/>
        <end position="145"/>
    </location>
</feature>
<reference evidence="2 3" key="1">
    <citation type="submission" date="2024-10" db="EMBL/GenBank/DDBJ databases">
        <title>Updated reference genomes for cyclostephanoid diatoms.</title>
        <authorList>
            <person name="Roberts W.R."/>
            <person name="Alverson A.J."/>
        </authorList>
    </citation>
    <scope>NUCLEOTIDE SEQUENCE [LARGE SCALE GENOMIC DNA]</scope>
    <source>
        <strain evidence="2 3">AJA232-27</strain>
    </source>
</reference>
<name>A0ABD3LZ61_9STRA</name>
<evidence type="ECO:0000313" key="3">
    <source>
        <dbReference type="Proteomes" id="UP001530293"/>
    </source>
</evidence>
<dbReference type="Proteomes" id="UP001530293">
    <property type="component" value="Unassembled WGS sequence"/>
</dbReference>
<dbReference type="EMBL" id="JALLBG020000273">
    <property type="protein sequence ID" value="KAL3757054.1"/>
    <property type="molecule type" value="Genomic_DNA"/>
</dbReference>
<feature type="compositionally biased region" description="Basic residues" evidence="1">
    <location>
        <begin position="127"/>
        <end position="145"/>
    </location>
</feature>
<sequence>MSSVKSNESPPHSNSKGTQQCTKRIKLPNNGHSWKAVFRDVIMAFIPFFVMYKISTHPMVARLGYQDPNAPKQRSQREMIEQSLYTLSLRRQQEDLQREYFFLEKMDENRCYDARTIDINAQLPQQKGRRPFKKPKASGKHTPHRQVKFNKRPLGKLLFNLLHRGKVSRRPTANGGEAAAARG</sequence>
<feature type="region of interest" description="Disordered" evidence="1">
    <location>
        <begin position="1"/>
        <end position="22"/>
    </location>
</feature>